<gene>
    <name evidence="1" type="ORF">BU26DRAFT_12186</name>
</gene>
<name>A0A6A6IZR0_9PLEO</name>
<keyword evidence="2" id="KW-1185">Reference proteome</keyword>
<dbReference type="RefSeq" id="XP_033690943.1">
    <property type="nucleotide sequence ID" value="XM_033819533.1"/>
</dbReference>
<evidence type="ECO:0000313" key="1">
    <source>
        <dbReference type="EMBL" id="KAF2255939.1"/>
    </source>
</evidence>
<dbReference type="EMBL" id="ML987189">
    <property type="protein sequence ID" value="KAF2255939.1"/>
    <property type="molecule type" value="Genomic_DNA"/>
</dbReference>
<evidence type="ECO:0000313" key="2">
    <source>
        <dbReference type="Proteomes" id="UP000800094"/>
    </source>
</evidence>
<sequence>MARRGQGPPRRAVIGRRRALGNEGGQLKLSLVVAASLHLRDFAFQAWQHASSRASASVRLRVRSRGWGRRPFVSSDGRRATGDGLTGDGYTVRCTYCTYGAPYQQRPRITHAVRLIYCALECIPGCSLFV</sequence>
<dbReference type="AlphaFoldDB" id="A0A6A6IZR0"/>
<proteinExistence type="predicted"/>
<dbReference type="Proteomes" id="UP000800094">
    <property type="component" value="Unassembled WGS sequence"/>
</dbReference>
<reference evidence="1" key="1">
    <citation type="journal article" date="2020" name="Stud. Mycol.">
        <title>101 Dothideomycetes genomes: a test case for predicting lifestyles and emergence of pathogens.</title>
        <authorList>
            <person name="Haridas S."/>
            <person name="Albert R."/>
            <person name="Binder M."/>
            <person name="Bloem J."/>
            <person name="Labutti K."/>
            <person name="Salamov A."/>
            <person name="Andreopoulos B."/>
            <person name="Baker S."/>
            <person name="Barry K."/>
            <person name="Bills G."/>
            <person name="Bluhm B."/>
            <person name="Cannon C."/>
            <person name="Castanera R."/>
            <person name="Culley D."/>
            <person name="Daum C."/>
            <person name="Ezra D."/>
            <person name="Gonzalez J."/>
            <person name="Henrissat B."/>
            <person name="Kuo A."/>
            <person name="Liang C."/>
            <person name="Lipzen A."/>
            <person name="Lutzoni F."/>
            <person name="Magnuson J."/>
            <person name="Mondo S."/>
            <person name="Nolan M."/>
            <person name="Ohm R."/>
            <person name="Pangilinan J."/>
            <person name="Park H.-J."/>
            <person name="Ramirez L."/>
            <person name="Alfaro M."/>
            <person name="Sun H."/>
            <person name="Tritt A."/>
            <person name="Yoshinaga Y."/>
            <person name="Zwiers L.-H."/>
            <person name="Turgeon B."/>
            <person name="Goodwin S."/>
            <person name="Spatafora J."/>
            <person name="Crous P."/>
            <person name="Grigoriev I."/>
        </authorList>
    </citation>
    <scope>NUCLEOTIDE SEQUENCE</scope>
    <source>
        <strain evidence="1">CBS 122368</strain>
    </source>
</reference>
<dbReference type="GeneID" id="54572863"/>
<protein>
    <submittedName>
        <fullName evidence="1">Uncharacterized protein</fullName>
    </submittedName>
</protein>
<organism evidence="1 2">
    <name type="scientific">Trematosphaeria pertusa</name>
    <dbReference type="NCBI Taxonomy" id="390896"/>
    <lineage>
        <taxon>Eukaryota</taxon>
        <taxon>Fungi</taxon>
        <taxon>Dikarya</taxon>
        <taxon>Ascomycota</taxon>
        <taxon>Pezizomycotina</taxon>
        <taxon>Dothideomycetes</taxon>
        <taxon>Pleosporomycetidae</taxon>
        <taxon>Pleosporales</taxon>
        <taxon>Massarineae</taxon>
        <taxon>Trematosphaeriaceae</taxon>
        <taxon>Trematosphaeria</taxon>
    </lineage>
</organism>
<accession>A0A6A6IZR0</accession>